<accession>A0ABQ2MN15</accession>
<dbReference type="PANTHER" id="PTHR46696:SF4">
    <property type="entry name" value="BIOTIN BIOSYNTHESIS CYTOCHROME P450"/>
    <property type="match status" value="1"/>
</dbReference>
<protein>
    <submittedName>
        <fullName evidence="3">Cytochrome P450</fullName>
    </submittedName>
</protein>
<dbReference type="PROSITE" id="PS00086">
    <property type="entry name" value="CYTOCHROME_P450"/>
    <property type="match status" value="1"/>
</dbReference>
<keyword evidence="2" id="KW-0408">Iron</keyword>
<keyword evidence="2" id="KW-0503">Monooxygenase</keyword>
<sequence length="475" mass="52307">MATTREGRTQNALIHARIGDEDRMSTTAQGSQWLAQQVRWTLGHALPRIAIAGAARRDELHSQFVAQSSTPDPTGAGDRRLHHLMDRIRDQGPVPQGRYGYVTASHAVVRQVLSSNDFRTRIIRDRTSPLARLAAWSAANAPMGPLRPPSLLVTEPPEHTRYRKLVTRVFSAQAVQQLRTRTEKIADGLLGDLQRGEPGAAPVDLVASYCSLLPVTVIAEILGVPNSERQRLRAFGTSLAPSLDYGLPRRRFRAVERSLIGFDRWLAHHIERVRREPGDNLLSQLVAARDDDGSGLTDIELRSTAGLVLGAGFETTVNLLGNGIGLLHRHPDQRAALGDDPTLWPNAVDEMLRFDPPLFRTGRTAARDTTVAGRAIPQGTTVALLLAGANRDASVFAEPHRFDITRTNAKDHLSFSTGRHYCLGAALARMEGEVGLRTLYERFPRLDLTAGARRRGTRILRGYERLPARLKPTSA</sequence>
<dbReference type="InterPro" id="IPR001128">
    <property type="entry name" value="Cyt_P450"/>
</dbReference>
<keyword evidence="2" id="KW-0560">Oxidoreductase</keyword>
<proteinExistence type="inferred from homology"/>
<keyword evidence="4" id="KW-1185">Reference proteome</keyword>
<keyword evidence="2" id="KW-0349">Heme</keyword>
<dbReference type="EMBL" id="BMNG01000016">
    <property type="protein sequence ID" value="GGO54711.1"/>
    <property type="molecule type" value="Genomic_DNA"/>
</dbReference>
<keyword evidence="2" id="KW-0479">Metal-binding</keyword>
<dbReference type="PANTHER" id="PTHR46696">
    <property type="entry name" value="P450, PUTATIVE (EUROFUNG)-RELATED"/>
    <property type="match status" value="1"/>
</dbReference>
<evidence type="ECO:0000256" key="1">
    <source>
        <dbReference type="ARBA" id="ARBA00010617"/>
    </source>
</evidence>
<evidence type="ECO:0000313" key="4">
    <source>
        <dbReference type="Proteomes" id="UP000656881"/>
    </source>
</evidence>
<dbReference type="Pfam" id="PF00067">
    <property type="entry name" value="p450"/>
    <property type="match status" value="1"/>
</dbReference>
<evidence type="ECO:0000313" key="3">
    <source>
        <dbReference type="EMBL" id="GGO54711.1"/>
    </source>
</evidence>
<dbReference type="InterPro" id="IPR002397">
    <property type="entry name" value="Cyt_P450_B"/>
</dbReference>
<gene>
    <name evidence="3" type="ORF">GCM10012286_65120</name>
</gene>
<evidence type="ECO:0000256" key="2">
    <source>
        <dbReference type="RuleBase" id="RU000461"/>
    </source>
</evidence>
<dbReference type="Gene3D" id="1.10.630.10">
    <property type="entry name" value="Cytochrome P450"/>
    <property type="match status" value="1"/>
</dbReference>
<dbReference type="SUPFAM" id="SSF48264">
    <property type="entry name" value="Cytochrome P450"/>
    <property type="match status" value="1"/>
</dbReference>
<name>A0ABQ2MN15_9ACTN</name>
<organism evidence="3 4">
    <name type="scientific">Streptomyces lasiicapitis</name>
    <dbReference type="NCBI Taxonomy" id="1923961"/>
    <lineage>
        <taxon>Bacteria</taxon>
        <taxon>Bacillati</taxon>
        <taxon>Actinomycetota</taxon>
        <taxon>Actinomycetes</taxon>
        <taxon>Kitasatosporales</taxon>
        <taxon>Streptomycetaceae</taxon>
        <taxon>Streptomyces</taxon>
    </lineage>
</organism>
<comment type="similarity">
    <text evidence="1 2">Belongs to the cytochrome P450 family.</text>
</comment>
<dbReference type="InterPro" id="IPR017972">
    <property type="entry name" value="Cyt_P450_CS"/>
</dbReference>
<reference evidence="4" key="1">
    <citation type="journal article" date="2019" name="Int. J. Syst. Evol. Microbiol.">
        <title>The Global Catalogue of Microorganisms (GCM) 10K type strain sequencing project: providing services to taxonomists for standard genome sequencing and annotation.</title>
        <authorList>
            <consortium name="The Broad Institute Genomics Platform"/>
            <consortium name="The Broad Institute Genome Sequencing Center for Infectious Disease"/>
            <person name="Wu L."/>
            <person name="Ma J."/>
        </authorList>
    </citation>
    <scope>NUCLEOTIDE SEQUENCE [LARGE SCALE GENOMIC DNA]</scope>
    <source>
        <strain evidence="4">CGMCC 4.7349</strain>
    </source>
</reference>
<dbReference type="CDD" id="cd20625">
    <property type="entry name" value="CYP164-like"/>
    <property type="match status" value="1"/>
</dbReference>
<comment type="caution">
    <text evidence="3">The sequence shown here is derived from an EMBL/GenBank/DDBJ whole genome shotgun (WGS) entry which is preliminary data.</text>
</comment>
<dbReference type="InterPro" id="IPR036396">
    <property type="entry name" value="Cyt_P450_sf"/>
</dbReference>
<dbReference type="Proteomes" id="UP000656881">
    <property type="component" value="Unassembled WGS sequence"/>
</dbReference>
<dbReference type="PRINTS" id="PR00359">
    <property type="entry name" value="BP450"/>
</dbReference>